<dbReference type="Proteomes" id="UP000729402">
    <property type="component" value="Unassembled WGS sequence"/>
</dbReference>
<reference evidence="1" key="1">
    <citation type="journal article" date="2021" name="bioRxiv">
        <title>Whole Genome Assembly and Annotation of Northern Wild Rice, Zizania palustris L., Supports a Whole Genome Duplication in the Zizania Genus.</title>
        <authorList>
            <person name="Haas M."/>
            <person name="Kono T."/>
            <person name="Macchietto M."/>
            <person name="Millas R."/>
            <person name="McGilp L."/>
            <person name="Shao M."/>
            <person name="Duquette J."/>
            <person name="Hirsch C.N."/>
            <person name="Kimball J."/>
        </authorList>
    </citation>
    <scope>NUCLEOTIDE SEQUENCE</scope>
    <source>
        <tissue evidence="1">Fresh leaf tissue</tissue>
    </source>
</reference>
<proteinExistence type="predicted"/>
<reference evidence="1" key="2">
    <citation type="submission" date="2021-02" db="EMBL/GenBank/DDBJ databases">
        <authorList>
            <person name="Kimball J.A."/>
            <person name="Haas M.W."/>
            <person name="Macchietto M."/>
            <person name="Kono T."/>
            <person name="Duquette J."/>
            <person name="Shao M."/>
        </authorList>
    </citation>
    <scope>NUCLEOTIDE SEQUENCE</scope>
    <source>
        <tissue evidence="1">Fresh leaf tissue</tissue>
    </source>
</reference>
<accession>A0A8J5RLR0</accession>
<evidence type="ECO:0000313" key="2">
    <source>
        <dbReference type="Proteomes" id="UP000729402"/>
    </source>
</evidence>
<comment type="caution">
    <text evidence="1">The sequence shown here is derived from an EMBL/GenBank/DDBJ whole genome shotgun (WGS) entry which is preliminary data.</text>
</comment>
<organism evidence="1 2">
    <name type="scientific">Zizania palustris</name>
    <name type="common">Northern wild rice</name>
    <dbReference type="NCBI Taxonomy" id="103762"/>
    <lineage>
        <taxon>Eukaryota</taxon>
        <taxon>Viridiplantae</taxon>
        <taxon>Streptophyta</taxon>
        <taxon>Embryophyta</taxon>
        <taxon>Tracheophyta</taxon>
        <taxon>Spermatophyta</taxon>
        <taxon>Magnoliopsida</taxon>
        <taxon>Liliopsida</taxon>
        <taxon>Poales</taxon>
        <taxon>Poaceae</taxon>
        <taxon>BOP clade</taxon>
        <taxon>Oryzoideae</taxon>
        <taxon>Oryzeae</taxon>
        <taxon>Zizaniinae</taxon>
        <taxon>Zizania</taxon>
    </lineage>
</organism>
<sequence length="199" mass="20674">MMLQGEFGEGEEEGFAPSSVEGRIHVEEQWHEGADVLHGNSLGMQVEERRGLVLKGCVERRGLGTGATGFRIRCGGGVIVGVQGRHDRRAFTGGALQGVAKVGVSGDALLLRDDSLAFGISRASQGGGASNLRRALAIFLGGALGGSALKVRGGISYVGIRGHGGPWVDGFNVGGVVWRRQRVAGHGAAPEDRHAGRNT</sequence>
<keyword evidence="2" id="KW-1185">Reference proteome</keyword>
<name>A0A8J5RLR0_ZIZPA</name>
<evidence type="ECO:0000313" key="1">
    <source>
        <dbReference type="EMBL" id="KAG8048428.1"/>
    </source>
</evidence>
<gene>
    <name evidence="1" type="ORF">GUJ93_ZPchr0009g83</name>
</gene>
<dbReference type="AlphaFoldDB" id="A0A8J5RLR0"/>
<protein>
    <submittedName>
        <fullName evidence="1">Uncharacterized protein</fullName>
    </submittedName>
</protein>
<dbReference type="EMBL" id="JAAALK010000289">
    <property type="protein sequence ID" value="KAG8048428.1"/>
    <property type="molecule type" value="Genomic_DNA"/>
</dbReference>